<dbReference type="OrthoDB" id="1929062at2759"/>
<dbReference type="PANTHER" id="PTHR38926:SF5">
    <property type="entry name" value="F-BOX AND LEUCINE-RICH REPEAT PROTEIN 6"/>
    <property type="match status" value="1"/>
</dbReference>
<evidence type="ECO:0000313" key="4">
    <source>
        <dbReference type="Proteomes" id="UP000283530"/>
    </source>
</evidence>
<reference evidence="3 4" key="1">
    <citation type="journal article" date="2019" name="Nat. Plants">
        <title>Stout camphor tree genome fills gaps in understanding of flowering plant genome evolution.</title>
        <authorList>
            <person name="Chaw S.M."/>
            <person name="Liu Y.C."/>
            <person name="Wu Y.W."/>
            <person name="Wang H.Y."/>
            <person name="Lin C.I."/>
            <person name="Wu C.S."/>
            <person name="Ke H.M."/>
            <person name="Chang L.Y."/>
            <person name="Hsu C.Y."/>
            <person name="Yang H.T."/>
            <person name="Sudianto E."/>
            <person name="Hsu M.H."/>
            <person name="Wu K.P."/>
            <person name="Wang L.N."/>
            <person name="Leebens-Mack J.H."/>
            <person name="Tsai I.J."/>
        </authorList>
    </citation>
    <scope>NUCLEOTIDE SEQUENCE [LARGE SCALE GENOMIC DNA]</scope>
    <source>
        <strain evidence="4">cv. Chaw 1501</strain>
        <tissue evidence="3">Young leaves</tissue>
    </source>
</reference>
<dbReference type="InterPro" id="IPR036047">
    <property type="entry name" value="F-box-like_dom_sf"/>
</dbReference>
<dbReference type="Gene3D" id="3.80.10.10">
    <property type="entry name" value="Ribonuclease Inhibitor"/>
    <property type="match status" value="1"/>
</dbReference>
<feature type="domain" description="F-box" evidence="2">
    <location>
        <begin position="47"/>
        <end position="89"/>
    </location>
</feature>
<organism evidence="3 4">
    <name type="scientific">Cinnamomum micranthum f. kanehirae</name>
    <dbReference type="NCBI Taxonomy" id="337451"/>
    <lineage>
        <taxon>Eukaryota</taxon>
        <taxon>Viridiplantae</taxon>
        <taxon>Streptophyta</taxon>
        <taxon>Embryophyta</taxon>
        <taxon>Tracheophyta</taxon>
        <taxon>Spermatophyta</taxon>
        <taxon>Magnoliopsida</taxon>
        <taxon>Magnoliidae</taxon>
        <taxon>Laurales</taxon>
        <taxon>Lauraceae</taxon>
        <taxon>Cinnamomum</taxon>
    </lineage>
</organism>
<dbReference type="InterPro" id="IPR032675">
    <property type="entry name" value="LRR_dom_sf"/>
</dbReference>
<dbReference type="Gene3D" id="1.20.1280.50">
    <property type="match status" value="1"/>
</dbReference>
<gene>
    <name evidence="3" type="ORF">CKAN_01773300</name>
</gene>
<feature type="compositionally biased region" description="Basic and acidic residues" evidence="1">
    <location>
        <begin position="22"/>
        <end position="38"/>
    </location>
</feature>
<sequence>MLLQSFYTKQPPHTHTQTETQTDTHARTHRERERERERERMVETRKWEEMDMDCLVCIFERLNLEDLILGVPFLCKSWYQTSTNPLLWKVLDFNQLDLHPTSPFVEIFKQEYRVLKFSFTGFLKFTVNRSRRSAVELRVPSMDVTHVQLEDLAYISYECPSLKIVSLPHTLLSEVDKYFPRCIANWRDLQILHMQVKPNSFAQIVAEIGSHCKNFFELKTRGPFTFKEANAIAAWLPNIKHLHLSKCSITRESLLIILKGCKELEILDVRNCRCFDVDEEILKLSYNIKTFNYEACTTWQRFPYIF</sequence>
<protein>
    <submittedName>
        <fullName evidence="3">F-box/LRR-repeat-like protein</fullName>
    </submittedName>
</protein>
<accession>A0A3S3MS37</accession>
<dbReference type="Pfam" id="PF00646">
    <property type="entry name" value="F-box"/>
    <property type="match status" value="1"/>
</dbReference>
<feature type="compositionally biased region" description="Low complexity" evidence="1">
    <location>
        <begin position="8"/>
        <end position="21"/>
    </location>
</feature>
<evidence type="ECO:0000259" key="2">
    <source>
        <dbReference type="Pfam" id="PF00646"/>
    </source>
</evidence>
<dbReference type="Proteomes" id="UP000283530">
    <property type="component" value="Unassembled WGS sequence"/>
</dbReference>
<dbReference type="AlphaFoldDB" id="A0A3S3MS37"/>
<dbReference type="EMBL" id="QPKB01000007">
    <property type="protein sequence ID" value="RWR88699.1"/>
    <property type="molecule type" value="Genomic_DNA"/>
</dbReference>
<dbReference type="STRING" id="337451.A0A3S3MS37"/>
<keyword evidence="4" id="KW-1185">Reference proteome</keyword>
<dbReference type="InterPro" id="IPR001810">
    <property type="entry name" value="F-box_dom"/>
</dbReference>
<proteinExistence type="predicted"/>
<evidence type="ECO:0000313" key="3">
    <source>
        <dbReference type="EMBL" id="RWR88699.1"/>
    </source>
</evidence>
<evidence type="ECO:0000256" key="1">
    <source>
        <dbReference type="SAM" id="MobiDB-lite"/>
    </source>
</evidence>
<feature type="region of interest" description="Disordered" evidence="1">
    <location>
        <begin position="1"/>
        <end position="38"/>
    </location>
</feature>
<dbReference type="PANTHER" id="PTHR38926">
    <property type="entry name" value="F-BOX DOMAIN CONTAINING PROTEIN, EXPRESSED"/>
    <property type="match status" value="1"/>
</dbReference>
<name>A0A3S3MS37_9MAGN</name>
<dbReference type="SUPFAM" id="SSF81383">
    <property type="entry name" value="F-box domain"/>
    <property type="match status" value="1"/>
</dbReference>
<dbReference type="SUPFAM" id="SSF52047">
    <property type="entry name" value="RNI-like"/>
    <property type="match status" value="1"/>
</dbReference>
<comment type="caution">
    <text evidence="3">The sequence shown here is derived from an EMBL/GenBank/DDBJ whole genome shotgun (WGS) entry which is preliminary data.</text>
</comment>